<dbReference type="InParanoid" id="J3KG28"/>
<evidence type="ECO:0000313" key="1">
    <source>
        <dbReference type="EMBL" id="EAS34655.3"/>
    </source>
</evidence>
<protein>
    <submittedName>
        <fullName evidence="1">Uncharacterized protein</fullName>
    </submittedName>
</protein>
<keyword evidence="2" id="KW-1185">Reference proteome</keyword>
<reference evidence="2" key="2">
    <citation type="journal article" date="2010" name="Genome Res.">
        <title>Population genomic sequencing of Coccidioides fungi reveals recent hybridization and transposon control.</title>
        <authorList>
            <person name="Neafsey D.E."/>
            <person name="Barker B.M."/>
            <person name="Sharpton T.J."/>
            <person name="Stajich J.E."/>
            <person name="Park D.J."/>
            <person name="Whiston E."/>
            <person name="Hung C.-Y."/>
            <person name="McMahan C."/>
            <person name="White J."/>
            <person name="Sykes S."/>
            <person name="Heiman D."/>
            <person name="Young S."/>
            <person name="Zeng Q."/>
            <person name="Abouelleil A."/>
            <person name="Aftuck L."/>
            <person name="Bessette D."/>
            <person name="Brown A."/>
            <person name="FitzGerald M."/>
            <person name="Lui A."/>
            <person name="Macdonald J.P."/>
            <person name="Priest M."/>
            <person name="Orbach M.J."/>
            <person name="Galgiani J.N."/>
            <person name="Kirkland T.N."/>
            <person name="Cole G.T."/>
            <person name="Birren B.W."/>
            <person name="Henn M.R."/>
            <person name="Taylor J.W."/>
            <person name="Rounsley S.D."/>
        </authorList>
    </citation>
    <scope>GENOME REANNOTATION</scope>
    <source>
        <strain evidence="2">RS</strain>
    </source>
</reference>
<dbReference type="EMBL" id="GG704911">
    <property type="protein sequence ID" value="EAS34655.3"/>
    <property type="molecule type" value="Genomic_DNA"/>
</dbReference>
<dbReference type="RefSeq" id="XP_001246238.2">
    <property type="nucleotide sequence ID" value="XM_001246237.2"/>
</dbReference>
<proteinExistence type="predicted"/>
<name>J3KG28_COCIM</name>
<dbReference type="GeneID" id="24164546"/>
<dbReference type="KEGG" id="cim:CIMG_12919"/>
<reference evidence="2" key="1">
    <citation type="journal article" date="2009" name="Genome Res.">
        <title>Comparative genomic analyses of the human fungal pathogens Coccidioides and their relatives.</title>
        <authorList>
            <person name="Sharpton T.J."/>
            <person name="Stajich J.E."/>
            <person name="Rounsley S.D."/>
            <person name="Gardner M.J."/>
            <person name="Wortman J.R."/>
            <person name="Jordar V.S."/>
            <person name="Maiti R."/>
            <person name="Kodira C.D."/>
            <person name="Neafsey D.E."/>
            <person name="Zeng Q."/>
            <person name="Hung C.-Y."/>
            <person name="McMahan C."/>
            <person name="Muszewska A."/>
            <person name="Grynberg M."/>
            <person name="Mandel M.A."/>
            <person name="Kellner E.M."/>
            <person name="Barker B.M."/>
            <person name="Galgiani J.N."/>
            <person name="Orbach M.J."/>
            <person name="Kirkland T.N."/>
            <person name="Cole G.T."/>
            <person name="Henn M.R."/>
            <person name="Birren B.W."/>
            <person name="Taylor J.W."/>
        </authorList>
    </citation>
    <scope>NUCLEOTIDE SEQUENCE [LARGE SCALE GENOMIC DNA]</scope>
    <source>
        <strain evidence="2">RS</strain>
    </source>
</reference>
<sequence>MEKRELQLLEMIRRVAFLIYYKCSFHPMNNTRKGPGPGLASCWEFIVMPIHIYNSHILPLFFGDTQQWYQHEEANLLKLVNLGHQQKTYLKNKPNIATSERESTLASRDEIQQLHEKTKLLKRMAKWQEKLNTLQATQKHSQSKFLDMATSNPTPTKHPSVLRSPQHMKLYQTGSYTKYQWFISSIESTCDTSKLDDEEILTYALTELDYIEKDLWKIYCKNNLLKNNWNDLKEFLHTRLEDPANCTQNS</sequence>
<dbReference type="VEuPathDB" id="FungiDB:CIMG_12919"/>
<organism evidence="1 2">
    <name type="scientific">Coccidioides immitis (strain RS)</name>
    <name type="common">Valley fever fungus</name>
    <dbReference type="NCBI Taxonomy" id="246410"/>
    <lineage>
        <taxon>Eukaryota</taxon>
        <taxon>Fungi</taxon>
        <taxon>Dikarya</taxon>
        <taxon>Ascomycota</taxon>
        <taxon>Pezizomycotina</taxon>
        <taxon>Eurotiomycetes</taxon>
        <taxon>Eurotiomycetidae</taxon>
        <taxon>Onygenales</taxon>
        <taxon>Onygenaceae</taxon>
        <taxon>Coccidioides</taxon>
    </lineage>
</organism>
<dbReference type="Proteomes" id="UP000001261">
    <property type="component" value="Unassembled WGS sequence"/>
</dbReference>
<evidence type="ECO:0000313" key="2">
    <source>
        <dbReference type="Proteomes" id="UP000001261"/>
    </source>
</evidence>
<dbReference type="AlphaFoldDB" id="J3KG28"/>
<accession>J3KG28</accession>
<gene>
    <name evidence="1" type="ORF">CIMG_12919</name>
</gene>